<dbReference type="InterPro" id="IPR022025">
    <property type="entry name" value="Amidoligase_2"/>
</dbReference>
<accession>A0A433QMS4</accession>
<name>A0A433QMS4_9FUNG</name>
<feature type="region of interest" description="Disordered" evidence="1">
    <location>
        <begin position="71"/>
        <end position="106"/>
    </location>
</feature>
<dbReference type="PANTHER" id="PTHR36847:SF1">
    <property type="entry name" value="AMIDOLIGASE ENZYME"/>
    <property type="match status" value="1"/>
</dbReference>
<comment type="caution">
    <text evidence="2">The sequence shown here is derived from an EMBL/GenBank/DDBJ whole genome shotgun (WGS) entry which is preliminary data.</text>
</comment>
<dbReference type="PANTHER" id="PTHR36847">
    <property type="entry name" value="AMIDOLIGASE ENZYME"/>
    <property type="match status" value="1"/>
</dbReference>
<feature type="compositionally biased region" description="Basic and acidic residues" evidence="1">
    <location>
        <begin position="89"/>
        <end position="103"/>
    </location>
</feature>
<dbReference type="Proteomes" id="UP000274822">
    <property type="component" value="Unassembled WGS sequence"/>
</dbReference>
<protein>
    <submittedName>
        <fullName evidence="2">Putative amidoligase enzyme-domain-containing protein</fullName>
    </submittedName>
</protein>
<feature type="compositionally biased region" description="Acidic residues" evidence="1">
    <location>
        <begin position="79"/>
        <end position="88"/>
    </location>
</feature>
<keyword evidence="2" id="KW-0436">Ligase</keyword>
<sequence>MLDHFGILRGPCQRKDCKTKCLDFQPDAVHGTEGCACCGHIPDEHTVSPIYQSGSSNPFRDDDYEYAQQQGNGAHDWWDKDEDEFEDKDEVKDERHHDQHYGDDSDSELNLYEREYFGMSASDLADVTGELFNPGQRSRRFLDNFFELCNLHELNKSIFNTIEEETMPFLDPDMHYFYHNEELLNFGVEIELIAKGSGRKGERISPNDIESELSQIGICSRGRRRTHEVTSYWKLVPDASIKAHRDDLPVELVSPVLPTGPESFQEITRVLAHMRDRFSVKVNPSCAFHVHVAMDNGKRWSLQDLKSICHTFLEYEGTLDSLNVRSRAGNDNRFIRSNITAIQSQNGHPPFLINNCDTILELQDLLCPKDVLNTEGRNYKLNLRALDRFGTIEFRQHGGVVDTDRALFWVKLLLEMVIHALWQGSTRENWRPRGGDRDDVSMMLEEIGASNDVCDYYLYRWDALRKAESHTGDMDFWTPGKLELW</sequence>
<evidence type="ECO:0000313" key="2">
    <source>
        <dbReference type="EMBL" id="RUS31058.1"/>
    </source>
</evidence>
<gene>
    <name evidence="2" type="ORF">BC938DRAFT_478551</name>
</gene>
<evidence type="ECO:0000313" key="3">
    <source>
        <dbReference type="Proteomes" id="UP000274822"/>
    </source>
</evidence>
<reference evidence="2 3" key="1">
    <citation type="journal article" date="2018" name="New Phytol.">
        <title>Phylogenomics of Endogonaceae and evolution of mycorrhizas within Mucoromycota.</title>
        <authorList>
            <person name="Chang Y."/>
            <person name="Desiro A."/>
            <person name="Na H."/>
            <person name="Sandor L."/>
            <person name="Lipzen A."/>
            <person name="Clum A."/>
            <person name="Barry K."/>
            <person name="Grigoriev I.V."/>
            <person name="Martin F.M."/>
            <person name="Stajich J.E."/>
            <person name="Smith M.E."/>
            <person name="Bonito G."/>
            <person name="Spatafora J.W."/>
        </authorList>
    </citation>
    <scope>NUCLEOTIDE SEQUENCE [LARGE SCALE GENOMIC DNA]</scope>
    <source>
        <strain evidence="2 3">AD002</strain>
    </source>
</reference>
<organism evidence="2 3">
    <name type="scientific">Jimgerdemannia flammicorona</name>
    <dbReference type="NCBI Taxonomy" id="994334"/>
    <lineage>
        <taxon>Eukaryota</taxon>
        <taxon>Fungi</taxon>
        <taxon>Fungi incertae sedis</taxon>
        <taxon>Mucoromycota</taxon>
        <taxon>Mucoromycotina</taxon>
        <taxon>Endogonomycetes</taxon>
        <taxon>Endogonales</taxon>
        <taxon>Endogonaceae</taxon>
        <taxon>Jimgerdemannia</taxon>
    </lineage>
</organism>
<dbReference type="AlphaFoldDB" id="A0A433QMS4"/>
<keyword evidence="3" id="KW-1185">Reference proteome</keyword>
<evidence type="ECO:0000256" key="1">
    <source>
        <dbReference type="SAM" id="MobiDB-lite"/>
    </source>
</evidence>
<dbReference type="GO" id="GO:0016874">
    <property type="term" value="F:ligase activity"/>
    <property type="evidence" value="ECO:0007669"/>
    <property type="project" value="UniProtKB-KW"/>
</dbReference>
<dbReference type="EMBL" id="RBNJ01003329">
    <property type="protein sequence ID" value="RUS31058.1"/>
    <property type="molecule type" value="Genomic_DNA"/>
</dbReference>
<proteinExistence type="predicted"/>
<dbReference type="Pfam" id="PF12224">
    <property type="entry name" value="Amidoligase_2"/>
    <property type="match status" value="1"/>
</dbReference>